<feature type="compositionally biased region" description="Basic residues" evidence="1">
    <location>
        <begin position="106"/>
        <end position="119"/>
    </location>
</feature>
<reference evidence="2" key="1">
    <citation type="journal article" date="2016" name="Ticks Tick Borne Dis.">
        <title>De novo assembly and annotation of the salivary gland transcriptome of Rhipicephalus appendiculatus male and female ticks during blood feeding.</title>
        <authorList>
            <person name="de Castro M.H."/>
            <person name="de Klerk D."/>
            <person name="Pienaar R."/>
            <person name="Latif A.A."/>
            <person name="Rees D.J."/>
            <person name="Mans B.J."/>
        </authorList>
    </citation>
    <scope>NUCLEOTIDE SEQUENCE</scope>
    <source>
        <tissue evidence="2">Salivary glands</tissue>
    </source>
</reference>
<feature type="compositionally biased region" description="Basic residues" evidence="1">
    <location>
        <begin position="75"/>
        <end position="86"/>
    </location>
</feature>
<proteinExistence type="predicted"/>
<dbReference type="EMBL" id="GEDV01010435">
    <property type="protein sequence ID" value="JAP78122.1"/>
    <property type="molecule type" value="Transcribed_RNA"/>
</dbReference>
<sequence length="119" mass="13487">MMEQAEPAREVMLTGHGELKQRELTHNPVPLRKRLAMRQLRESAPEETPPLPEQQSPSSLSSSVEETTLEEQKPKKAVAKPKRRGRASQALSQGEGDEAETQQVRRSTRNKKAPQRFCF</sequence>
<name>A0A131YHZ9_RHIAP</name>
<evidence type="ECO:0000256" key="1">
    <source>
        <dbReference type="SAM" id="MobiDB-lite"/>
    </source>
</evidence>
<evidence type="ECO:0000313" key="2">
    <source>
        <dbReference type="EMBL" id="JAP78122.1"/>
    </source>
</evidence>
<dbReference type="AlphaFoldDB" id="A0A131YHZ9"/>
<feature type="region of interest" description="Disordered" evidence="1">
    <location>
        <begin position="1"/>
        <end position="119"/>
    </location>
</feature>
<accession>A0A131YHZ9</accession>
<feature type="compositionally biased region" description="Low complexity" evidence="1">
    <location>
        <begin position="53"/>
        <end position="66"/>
    </location>
</feature>
<protein>
    <submittedName>
        <fullName evidence="2">Uncharacterized protein</fullName>
    </submittedName>
</protein>
<organism evidence="2">
    <name type="scientific">Rhipicephalus appendiculatus</name>
    <name type="common">Brown ear tick</name>
    <dbReference type="NCBI Taxonomy" id="34631"/>
    <lineage>
        <taxon>Eukaryota</taxon>
        <taxon>Metazoa</taxon>
        <taxon>Ecdysozoa</taxon>
        <taxon>Arthropoda</taxon>
        <taxon>Chelicerata</taxon>
        <taxon>Arachnida</taxon>
        <taxon>Acari</taxon>
        <taxon>Parasitiformes</taxon>
        <taxon>Ixodida</taxon>
        <taxon>Ixodoidea</taxon>
        <taxon>Ixodidae</taxon>
        <taxon>Rhipicephalinae</taxon>
        <taxon>Rhipicephalus</taxon>
        <taxon>Rhipicephalus</taxon>
    </lineage>
</organism>